<dbReference type="GO" id="GO:0016747">
    <property type="term" value="F:acyltransferase activity, transferring groups other than amino-acyl groups"/>
    <property type="evidence" value="ECO:0007669"/>
    <property type="project" value="InterPro"/>
</dbReference>
<proteinExistence type="predicted"/>
<keyword evidence="1 4" id="KW-0808">Transferase</keyword>
<dbReference type="CDD" id="cd04301">
    <property type="entry name" value="NAT_SF"/>
    <property type="match status" value="1"/>
</dbReference>
<dbReference type="PROSITE" id="PS51186">
    <property type="entry name" value="GNAT"/>
    <property type="match status" value="1"/>
</dbReference>
<evidence type="ECO:0000256" key="1">
    <source>
        <dbReference type="ARBA" id="ARBA00022679"/>
    </source>
</evidence>
<reference evidence="4 5" key="1">
    <citation type="submission" date="2016-11" db="EMBL/GenBank/DDBJ databases">
        <authorList>
            <person name="Jaros S."/>
            <person name="Januszkiewicz K."/>
            <person name="Wedrychowicz H."/>
        </authorList>
    </citation>
    <scope>NUCLEOTIDE SEQUENCE [LARGE SCALE GENOMIC DNA]</scope>
    <source>
        <strain evidence="4 5">DSM 27406</strain>
    </source>
</reference>
<sequence>MRHFLSNGEELIIRPARLKDAAGLLANYQRMTAETDFLLFNHNEALELDVEGEEAFIKSHIDKPRQLLLVAEVKGQIIGAINVDNTGHDKRTHIGEMGIGVAKAYQNMGIGRRLMTAMLRWVEEHDDLWLITLQVASANEKAIQLYRNFGFVEAGRIPDAIEITPGVFSDIVMMYKKV</sequence>
<evidence type="ECO:0000256" key="2">
    <source>
        <dbReference type="ARBA" id="ARBA00023315"/>
    </source>
</evidence>
<dbReference type="PANTHER" id="PTHR43072:SF51">
    <property type="entry name" value="ABC SUPERFAMILY TRANSPORT PROTEIN"/>
    <property type="match status" value="1"/>
</dbReference>
<dbReference type="Proteomes" id="UP000184420">
    <property type="component" value="Unassembled WGS sequence"/>
</dbReference>
<dbReference type="STRING" id="1419482.SAMN05444266_101879"/>
<organism evidence="4 5">
    <name type="scientific">Chitinophaga jiangningensis</name>
    <dbReference type="NCBI Taxonomy" id="1419482"/>
    <lineage>
        <taxon>Bacteria</taxon>
        <taxon>Pseudomonadati</taxon>
        <taxon>Bacteroidota</taxon>
        <taxon>Chitinophagia</taxon>
        <taxon>Chitinophagales</taxon>
        <taxon>Chitinophagaceae</taxon>
        <taxon>Chitinophaga</taxon>
    </lineage>
</organism>
<gene>
    <name evidence="4" type="ORF">SAMN05444266_101879</name>
</gene>
<dbReference type="Pfam" id="PF00583">
    <property type="entry name" value="Acetyltransf_1"/>
    <property type="match status" value="1"/>
</dbReference>
<keyword evidence="5" id="KW-1185">Reference proteome</keyword>
<evidence type="ECO:0000313" key="4">
    <source>
        <dbReference type="EMBL" id="SHL00569.1"/>
    </source>
</evidence>
<accession>A0A1M6X3Y5</accession>
<name>A0A1M6X3Y5_9BACT</name>
<dbReference type="Gene3D" id="3.40.630.30">
    <property type="match status" value="1"/>
</dbReference>
<dbReference type="AlphaFoldDB" id="A0A1M6X3Y5"/>
<feature type="domain" description="N-acetyltransferase" evidence="3">
    <location>
        <begin position="11"/>
        <end position="178"/>
    </location>
</feature>
<evidence type="ECO:0000313" key="5">
    <source>
        <dbReference type="Proteomes" id="UP000184420"/>
    </source>
</evidence>
<dbReference type="RefSeq" id="WP_073078317.1">
    <property type="nucleotide sequence ID" value="NZ_FRBL01000001.1"/>
</dbReference>
<keyword evidence="2" id="KW-0012">Acyltransferase</keyword>
<dbReference type="EMBL" id="FRBL01000001">
    <property type="protein sequence ID" value="SHL00569.1"/>
    <property type="molecule type" value="Genomic_DNA"/>
</dbReference>
<dbReference type="SUPFAM" id="SSF55729">
    <property type="entry name" value="Acyl-CoA N-acyltransferases (Nat)"/>
    <property type="match status" value="1"/>
</dbReference>
<dbReference type="PANTHER" id="PTHR43072">
    <property type="entry name" value="N-ACETYLTRANSFERASE"/>
    <property type="match status" value="1"/>
</dbReference>
<protein>
    <submittedName>
        <fullName evidence="4">Protein N-acetyltransferase, RimJ/RimL family</fullName>
    </submittedName>
</protein>
<dbReference type="InterPro" id="IPR016181">
    <property type="entry name" value="Acyl_CoA_acyltransferase"/>
</dbReference>
<dbReference type="InterPro" id="IPR000182">
    <property type="entry name" value="GNAT_dom"/>
</dbReference>
<dbReference type="OrthoDB" id="948250at2"/>
<evidence type="ECO:0000259" key="3">
    <source>
        <dbReference type="PROSITE" id="PS51186"/>
    </source>
</evidence>